<gene>
    <name evidence="2" type="ORF">J2Z69_002838</name>
</gene>
<evidence type="ECO:0000313" key="3">
    <source>
        <dbReference type="Proteomes" id="UP001519288"/>
    </source>
</evidence>
<accession>A0ABS4JJB3</accession>
<dbReference type="RefSeq" id="WP_209863746.1">
    <property type="nucleotide sequence ID" value="NZ_JAGGLD010000005.1"/>
</dbReference>
<reference evidence="2 3" key="1">
    <citation type="submission" date="2021-03" db="EMBL/GenBank/DDBJ databases">
        <title>Genomic Encyclopedia of Type Strains, Phase IV (KMG-IV): sequencing the most valuable type-strain genomes for metagenomic binning, comparative biology and taxonomic classification.</title>
        <authorList>
            <person name="Goeker M."/>
        </authorList>
    </citation>
    <scope>NUCLEOTIDE SEQUENCE [LARGE SCALE GENOMIC DNA]</scope>
    <source>
        <strain evidence="2 3">DSM 26806</strain>
    </source>
</reference>
<feature type="region of interest" description="Disordered" evidence="1">
    <location>
        <begin position="109"/>
        <end position="133"/>
    </location>
</feature>
<keyword evidence="3" id="KW-1185">Reference proteome</keyword>
<dbReference type="Proteomes" id="UP001519288">
    <property type="component" value="Unassembled WGS sequence"/>
</dbReference>
<proteinExistence type="predicted"/>
<evidence type="ECO:0000313" key="2">
    <source>
        <dbReference type="EMBL" id="MBP2001782.1"/>
    </source>
</evidence>
<keyword evidence="2" id="KW-0282">Flagellum</keyword>
<dbReference type="InterPro" id="IPR022258">
    <property type="entry name" value="Flagellar_operon_YvyF"/>
</dbReference>
<comment type="caution">
    <text evidence="2">The sequence shown here is derived from an EMBL/GenBank/DDBJ whole genome shotgun (WGS) entry which is preliminary data.</text>
</comment>
<name>A0ABS4JJB3_9BACL</name>
<dbReference type="NCBIfam" id="TIGR03826">
    <property type="entry name" value="YvyF"/>
    <property type="match status" value="1"/>
</dbReference>
<keyword evidence="2" id="KW-0966">Cell projection</keyword>
<keyword evidence="2" id="KW-0969">Cilium</keyword>
<sequence>MNLDNCPRCGKLYVKNFKNLCSACIKDIENEYEICHSYLYEHKKVSLHELSEATGVSTKQIMKFIKEGRISIADYPELMYPCEVCGTSITTGNMCDNCRSRLSRDLSAATEAKESGQNEGNGAYGAVERFRRD</sequence>
<organism evidence="2 3">
    <name type="scientific">Paenibacillus shirakamiensis</name>
    <dbReference type="NCBI Taxonomy" id="1265935"/>
    <lineage>
        <taxon>Bacteria</taxon>
        <taxon>Bacillati</taxon>
        <taxon>Bacillota</taxon>
        <taxon>Bacilli</taxon>
        <taxon>Bacillales</taxon>
        <taxon>Paenibacillaceae</taxon>
        <taxon>Paenibacillus</taxon>
    </lineage>
</organism>
<dbReference type="EMBL" id="JAGGLD010000005">
    <property type="protein sequence ID" value="MBP2001782.1"/>
    <property type="molecule type" value="Genomic_DNA"/>
</dbReference>
<protein>
    <submittedName>
        <fullName evidence="2">Flagellar operon protein (TIGR03826 family)</fullName>
    </submittedName>
</protein>
<evidence type="ECO:0000256" key="1">
    <source>
        <dbReference type="SAM" id="MobiDB-lite"/>
    </source>
</evidence>